<dbReference type="InterPro" id="IPR011658">
    <property type="entry name" value="PA14_dom"/>
</dbReference>
<dbReference type="Pfam" id="PF07691">
    <property type="entry name" value="PA14"/>
    <property type="match status" value="1"/>
</dbReference>
<evidence type="ECO:0000259" key="2">
    <source>
        <dbReference type="PROSITE" id="PS50093"/>
    </source>
</evidence>
<reference evidence="5 6" key="1">
    <citation type="submission" date="2019-02" db="EMBL/GenBank/DDBJ databases">
        <title>Deep-cultivation of Planctomycetes and their phenomic and genomic characterization uncovers novel biology.</title>
        <authorList>
            <person name="Wiegand S."/>
            <person name="Jogler M."/>
            <person name="Boedeker C."/>
            <person name="Pinto D."/>
            <person name="Vollmers J."/>
            <person name="Rivas-Marin E."/>
            <person name="Kohn T."/>
            <person name="Peeters S.H."/>
            <person name="Heuer A."/>
            <person name="Rast P."/>
            <person name="Oberbeckmann S."/>
            <person name="Bunk B."/>
            <person name="Jeske O."/>
            <person name="Meyerdierks A."/>
            <person name="Storesund J.E."/>
            <person name="Kallscheuer N."/>
            <person name="Luecker S."/>
            <person name="Lage O.M."/>
            <person name="Pohl T."/>
            <person name="Merkel B.J."/>
            <person name="Hornburger P."/>
            <person name="Mueller R.-W."/>
            <person name="Bruemmer F."/>
            <person name="Labrenz M."/>
            <person name="Spormann A.M."/>
            <person name="Op den Camp H."/>
            <person name="Overmann J."/>
            <person name="Amann R."/>
            <person name="Jetten M.S.M."/>
            <person name="Mascher T."/>
            <person name="Medema M.H."/>
            <person name="Devos D.P."/>
            <person name="Kaster A.-K."/>
            <person name="Ovreas L."/>
            <person name="Rohde M."/>
            <person name="Galperin M.Y."/>
            <person name="Jogler C."/>
        </authorList>
    </citation>
    <scope>NUCLEOTIDE SEQUENCE [LARGE SCALE GENOMIC DNA]</scope>
    <source>
        <strain evidence="5 6">Pan265</strain>
    </source>
</reference>
<dbReference type="PROSITE" id="PS51484">
    <property type="entry name" value="G8"/>
    <property type="match status" value="1"/>
</dbReference>
<dbReference type="CDD" id="cd00146">
    <property type="entry name" value="PKD"/>
    <property type="match status" value="1"/>
</dbReference>
<dbReference type="PROSITE" id="PS51820">
    <property type="entry name" value="PA14"/>
    <property type="match status" value="1"/>
</dbReference>
<dbReference type="Pfam" id="PF18911">
    <property type="entry name" value="PKD_4"/>
    <property type="match status" value="1"/>
</dbReference>
<feature type="domain" description="PKD" evidence="2">
    <location>
        <begin position="768"/>
        <end position="817"/>
    </location>
</feature>
<proteinExistence type="predicted"/>
<dbReference type="InterPro" id="IPR035986">
    <property type="entry name" value="PKD_dom_sf"/>
</dbReference>
<evidence type="ECO:0000259" key="4">
    <source>
        <dbReference type="PROSITE" id="PS51820"/>
    </source>
</evidence>
<dbReference type="SMART" id="SM01225">
    <property type="entry name" value="G8"/>
    <property type="match status" value="1"/>
</dbReference>
<dbReference type="NCBIfam" id="NF012209">
    <property type="entry name" value="LEPR-8K"/>
    <property type="match status" value="1"/>
</dbReference>
<dbReference type="SUPFAM" id="SSF49299">
    <property type="entry name" value="PKD domain"/>
    <property type="match status" value="1"/>
</dbReference>
<organism evidence="5 6">
    <name type="scientific">Mucisphaera calidilacus</name>
    <dbReference type="NCBI Taxonomy" id="2527982"/>
    <lineage>
        <taxon>Bacteria</taxon>
        <taxon>Pseudomonadati</taxon>
        <taxon>Planctomycetota</taxon>
        <taxon>Phycisphaerae</taxon>
        <taxon>Phycisphaerales</taxon>
        <taxon>Phycisphaeraceae</taxon>
        <taxon>Mucisphaera</taxon>
    </lineage>
</organism>
<feature type="domain" description="PA14" evidence="4">
    <location>
        <begin position="1100"/>
        <end position="1239"/>
    </location>
</feature>
<evidence type="ECO:0000313" key="5">
    <source>
        <dbReference type="EMBL" id="QDU71711.1"/>
    </source>
</evidence>
<dbReference type="SMART" id="SM00758">
    <property type="entry name" value="PA14"/>
    <property type="match status" value="1"/>
</dbReference>
<dbReference type="OrthoDB" id="227223at2"/>
<dbReference type="Gene3D" id="2.160.20.10">
    <property type="entry name" value="Single-stranded right-handed beta-helix, Pectin lyase-like"/>
    <property type="match status" value="1"/>
</dbReference>
<evidence type="ECO:0000259" key="3">
    <source>
        <dbReference type="PROSITE" id="PS51484"/>
    </source>
</evidence>
<dbReference type="Proteomes" id="UP000320386">
    <property type="component" value="Chromosome"/>
</dbReference>
<dbReference type="InterPro" id="IPR037524">
    <property type="entry name" value="PA14/GLEYA"/>
</dbReference>
<dbReference type="InterPro" id="IPR022409">
    <property type="entry name" value="PKD/Chitinase_dom"/>
</dbReference>
<dbReference type="PROSITE" id="PS50093">
    <property type="entry name" value="PKD"/>
    <property type="match status" value="1"/>
</dbReference>
<sequence length="1243" mass="134243">MANRHHHQTVRGLEPLEPRLMLAADAPIPDFHVPEPVYEVAFEAGVQHNASTQVHAAHDGMGHTLMALLPDAATNTVAVRSGLWSDPDTWGGALPQSDDVVVIPGGIDIVYDMVSDTSYRGVRVDHGARFEFHTEINTRLVVDTFVAMPGSAFSMGSEDRPIQPDVRAELLIDPSRGAITDPQLIGRGLLTHGNTTIVGSDKIDFLPLALHPSAGDQTLVLDGRPDGWRVGDILVLTGTTTDPDGSNDDNSRFHDEVLRVTSITERANQTLVTFHNLTQEADGKLDSLLWDHHPPEGFDDWDLTVYAANMTRNVLIQTLDADQTLTQQRGHTMFMHSAQVVIRNASFYDLGRSDKNRLVDEPVVNVDGTPGNGTNQRGRYALHLHRLGAGDLATTPAVVAGNAVWGSPGWGIVHHDSHANLSDNVVFDVVGSAIVAEDGNEIGTWSNNLTIKTTGDDRPELDFDLSPRVPLFDFGFNGEGFWLQGAGQILMDGNIAASSASAGIMLFSNVDAMRSVKIPAAVLEHPEITQGDAAVDAFNVPARGIFDSTVLNAEFGLITWGHMRNQDGELGFTFGLETPAHRLRTTIEDFAFWAIRGDGIFTQYTSQTDFRNGLILGDLDDPVAYRTGINGEGRGRGVGSNTASKNLTYDNLHIEGFEIGLRLLAEGMASADEQHDPSPARNAASRLLNSTIRNVDVPLQIFGAFHNTTSIDPHYFVIDNTAFEARSPHSVPAYAHFESTLLATNAFELDASDSYHVDTRAIDSIGIASYGWDFDADGVNDAFGRKVRHTFDSAGPKPVTLTIVDTAGRSTSVTRTLDARPAALVNPLGDGTFDDAEDIFTGYDWRRPTSADEGLGWVNYGWTVDDGVATRLPGSNEINHALNQVVRDQNITRGVKTLSFEAGMIEQAGEDAQLRAVVYGVNAPEFVLPHYSDGPPVPIFGLEGEVDRLLDSGDLLNGTTPTTAFELEIDFGQGYEFIVVVFESLHVSTAQGDQLWLDNIRIEDSAPVPSAPFITSRELPAIAMGTPIDIQLEAHGGNGDRVWAAATNLLPEGLTLTSDGRLTGTATEAGSFTLYANVRDDDRQFSSVQIPFRIIEPPVGSEAGLAYEVYVNHTQHTVQGLTESELLLSGTTTELSTGLFPPGVAGQVGIRWHGYLWIDTPGLYAFTSTSDDGSQLRIGDNLVVDNDGVHGVKTVTGTINLDAGFYPFELLYFDWGGGQQLHVTMSGPGGVQGAIAGLRMSHT</sequence>
<dbReference type="Pfam" id="PF10162">
    <property type="entry name" value="G8"/>
    <property type="match status" value="1"/>
</dbReference>
<dbReference type="InterPro" id="IPR013783">
    <property type="entry name" value="Ig-like_fold"/>
</dbReference>
<dbReference type="Gene3D" id="3.90.182.10">
    <property type="entry name" value="Toxin - Anthrax Protective Antigen,domain 1"/>
    <property type="match status" value="1"/>
</dbReference>
<protein>
    <submittedName>
        <fullName evidence="5">PA14 domain protein</fullName>
    </submittedName>
</protein>
<accession>A0A518BXL0</accession>
<dbReference type="InterPro" id="IPR053786">
    <property type="entry name" value="LEPRxLL_CS"/>
</dbReference>
<dbReference type="AlphaFoldDB" id="A0A518BXL0"/>
<name>A0A518BXL0_9BACT</name>
<evidence type="ECO:0000313" key="6">
    <source>
        <dbReference type="Proteomes" id="UP000320386"/>
    </source>
</evidence>
<keyword evidence="6" id="KW-1185">Reference proteome</keyword>
<keyword evidence="1" id="KW-0325">Glycoprotein</keyword>
<dbReference type="InterPro" id="IPR012334">
    <property type="entry name" value="Pectin_lyas_fold"/>
</dbReference>
<dbReference type="EMBL" id="CP036280">
    <property type="protein sequence ID" value="QDU71711.1"/>
    <property type="molecule type" value="Genomic_DNA"/>
</dbReference>
<dbReference type="SUPFAM" id="SSF56988">
    <property type="entry name" value="Anthrax protective antigen"/>
    <property type="match status" value="1"/>
</dbReference>
<dbReference type="RefSeq" id="WP_145445907.1">
    <property type="nucleotide sequence ID" value="NZ_CP036280.1"/>
</dbReference>
<dbReference type="InterPro" id="IPR019316">
    <property type="entry name" value="G8_domain"/>
</dbReference>
<dbReference type="Gene3D" id="2.60.40.10">
    <property type="entry name" value="Immunoglobulins"/>
    <property type="match status" value="2"/>
</dbReference>
<dbReference type="SMART" id="SM00089">
    <property type="entry name" value="PKD"/>
    <property type="match status" value="2"/>
</dbReference>
<dbReference type="KEGG" id="mcad:Pan265_15630"/>
<evidence type="ECO:0000256" key="1">
    <source>
        <dbReference type="ARBA" id="ARBA00023180"/>
    </source>
</evidence>
<dbReference type="InterPro" id="IPR000601">
    <property type="entry name" value="PKD_dom"/>
</dbReference>
<feature type="domain" description="G8" evidence="3">
    <location>
        <begin position="88"/>
        <end position="210"/>
    </location>
</feature>
<dbReference type="InterPro" id="IPR055401">
    <property type="entry name" value="CEMIP_beta-hel_dom"/>
</dbReference>
<gene>
    <name evidence="5" type="ORF">Pan265_15630</name>
</gene>
<dbReference type="Pfam" id="PF24606">
    <property type="entry name" value="CEMIP_beta-hel"/>
    <property type="match status" value="1"/>
</dbReference>